<dbReference type="SUPFAM" id="SSF50715">
    <property type="entry name" value="Ribosomal protein L25-like"/>
    <property type="match status" value="1"/>
</dbReference>
<dbReference type="InterPro" id="IPR020056">
    <property type="entry name" value="Rbsml_bL25/Gln-tRNA_synth_N"/>
</dbReference>
<dbReference type="GO" id="GO:0008097">
    <property type="term" value="F:5S rRNA binding"/>
    <property type="evidence" value="ECO:0007669"/>
    <property type="project" value="InterPro"/>
</dbReference>
<dbReference type="GO" id="GO:0003735">
    <property type="term" value="F:structural constituent of ribosome"/>
    <property type="evidence" value="ECO:0007669"/>
    <property type="project" value="InterPro"/>
</dbReference>
<dbReference type="Pfam" id="PF14693">
    <property type="entry name" value="Ribosomal_TL5_C"/>
    <property type="match status" value="1"/>
</dbReference>
<feature type="domain" description="Large ribosomal subunit protein bL25 beta" evidence="8">
    <location>
        <begin position="97"/>
        <end position="180"/>
    </location>
</feature>
<dbReference type="GO" id="GO:0022625">
    <property type="term" value="C:cytosolic large ribosomal subunit"/>
    <property type="evidence" value="ECO:0007669"/>
    <property type="project" value="TreeGrafter"/>
</dbReference>
<accession>A0A1F6M4F6</accession>
<dbReference type="InterPro" id="IPR029751">
    <property type="entry name" value="Ribosomal_L25_dom"/>
</dbReference>
<protein>
    <recommendedName>
        <fullName evidence="5">Large ribosomal subunit protein bL25</fullName>
    </recommendedName>
    <alternativeName>
        <fullName evidence="5">General stress protein CTC</fullName>
    </alternativeName>
</protein>
<keyword evidence="4 5" id="KW-0687">Ribonucleoprotein</keyword>
<dbReference type="Gene3D" id="2.170.120.20">
    <property type="entry name" value="Ribosomal protein L25, beta domain"/>
    <property type="match status" value="1"/>
</dbReference>
<evidence type="ECO:0000256" key="4">
    <source>
        <dbReference type="ARBA" id="ARBA00023274"/>
    </source>
</evidence>
<dbReference type="PANTHER" id="PTHR33284">
    <property type="entry name" value="RIBOSOMAL PROTEIN L25/GLN-TRNA SYNTHETASE, ANTI-CODON-BINDING DOMAIN-CONTAINING PROTEIN"/>
    <property type="match status" value="1"/>
</dbReference>
<dbReference type="HAMAP" id="MF_01334">
    <property type="entry name" value="Ribosomal_bL25_CTC"/>
    <property type="match status" value="1"/>
</dbReference>
<evidence type="ECO:0000259" key="8">
    <source>
        <dbReference type="Pfam" id="PF14693"/>
    </source>
</evidence>
<organism evidence="9 10">
    <name type="scientific">Candidatus Magasanikbacteria bacterium RIFCSPHIGHO2_02_FULL_41_13</name>
    <dbReference type="NCBI Taxonomy" id="1798676"/>
    <lineage>
        <taxon>Bacteria</taxon>
        <taxon>Candidatus Magasanikiibacteriota</taxon>
    </lineage>
</organism>
<evidence type="ECO:0000256" key="5">
    <source>
        <dbReference type="HAMAP-Rule" id="MF_01334"/>
    </source>
</evidence>
<dbReference type="PANTHER" id="PTHR33284:SF1">
    <property type="entry name" value="RIBOSOMAL PROTEIN L25_GLN-TRNA SYNTHETASE, ANTI-CODON-BINDING DOMAIN-CONTAINING PROTEIN"/>
    <property type="match status" value="1"/>
</dbReference>
<feature type="region of interest" description="Disordered" evidence="6">
    <location>
        <begin position="200"/>
        <end position="228"/>
    </location>
</feature>
<dbReference type="AlphaFoldDB" id="A0A1F6M4F6"/>
<reference evidence="9 10" key="1">
    <citation type="journal article" date="2016" name="Nat. Commun.">
        <title>Thousands of microbial genomes shed light on interconnected biogeochemical processes in an aquifer system.</title>
        <authorList>
            <person name="Anantharaman K."/>
            <person name="Brown C.T."/>
            <person name="Hug L.A."/>
            <person name="Sharon I."/>
            <person name="Castelle C.J."/>
            <person name="Probst A.J."/>
            <person name="Thomas B.C."/>
            <person name="Singh A."/>
            <person name="Wilkins M.J."/>
            <person name="Karaoz U."/>
            <person name="Brodie E.L."/>
            <person name="Williams K.H."/>
            <person name="Hubbard S.S."/>
            <person name="Banfield J.F."/>
        </authorList>
    </citation>
    <scope>NUCLEOTIDE SEQUENCE [LARGE SCALE GENOMIC DNA]</scope>
</reference>
<gene>
    <name evidence="5" type="primary">rplY</name>
    <name evidence="5" type="synonym">ctc</name>
    <name evidence="9" type="ORF">A3B90_00825</name>
</gene>
<evidence type="ECO:0000256" key="1">
    <source>
        <dbReference type="ARBA" id="ARBA00022730"/>
    </source>
</evidence>
<keyword evidence="1 5" id="KW-0699">rRNA-binding</keyword>
<evidence type="ECO:0000259" key="7">
    <source>
        <dbReference type="Pfam" id="PF01386"/>
    </source>
</evidence>
<dbReference type="Proteomes" id="UP000178742">
    <property type="component" value="Unassembled WGS sequence"/>
</dbReference>
<dbReference type="InterPro" id="IPR001021">
    <property type="entry name" value="Ribosomal_bL25_long"/>
</dbReference>
<feature type="domain" description="Large ribosomal subunit protein bL25 L25" evidence="7">
    <location>
        <begin position="12"/>
        <end position="88"/>
    </location>
</feature>
<dbReference type="STRING" id="1798676.A3B90_00825"/>
<keyword evidence="3 5" id="KW-0689">Ribosomal protein</keyword>
<comment type="caution">
    <text evidence="9">The sequence shown here is derived from an EMBL/GenBank/DDBJ whole genome shotgun (WGS) entry which is preliminary data.</text>
</comment>
<sequence length="228" mass="24401">MPFAIVGKSRVGDAEAVRAEGFVPGIMYGAGITPVQFSVSSVDLEKIYRNVSESTLVDFTLDGGAPVKVLLQDFQFDPVKSKITHVDFRQIDMSKELEVDVEINLIGIAPAVKALGGTLVQQLDSAQVRCLPKDLISSVEVDVSVLAGLDDIISIADLKFPVGVEPLDAPDTVIARVEAPMTEEEMKALEEGSAVDLSKIEVSEKKGKKEEEGAEAEAADTAKAEEKK</sequence>
<proteinExistence type="inferred from homology"/>
<dbReference type="InterPro" id="IPR020930">
    <property type="entry name" value="Ribosomal_uL5_bac-type"/>
</dbReference>
<dbReference type="NCBIfam" id="TIGR00731">
    <property type="entry name" value="bL25_bact_ctc"/>
    <property type="match status" value="1"/>
</dbReference>
<comment type="similarity">
    <text evidence="5">Belongs to the bacterial ribosomal protein bL25 family. CTC subfamily.</text>
</comment>
<evidence type="ECO:0000313" key="10">
    <source>
        <dbReference type="Proteomes" id="UP000178742"/>
    </source>
</evidence>
<evidence type="ECO:0000256" key="2">
    <source>
        <dbReference type="ARBA" id="ARBA00022884"/>
    </source>
</evidence>
<comment type="subunit">
    <text evidence="5">Part of the 50S ribosomal subunit; part of the 5S rRNA/L5/L18/L25 subcomplex. Contacts the 5S rRNA. Binds to the 5S rRNA independently of L5 and L18.</text>
</comment>
<evidence type="ECO:0000313" key="9">
    <source>
        <dbReference type="EMBL" id="OGH66532.1"/>
    </source>
</evidence>
<dbReference type="Gene3D" id="2.40.240.10">
    <property type="entry name" value="Ribosomal Protein L25, Chain P"/>
    <property type="match status" value="1"/>
</dbReference>
<feature type="compositionally biased region" description="Basic and acidic residues" evidence="6">
    <location>
        <begin position="200"/>
        <end position="211"/>
    </location>
</feature>
<name>A0A1F6M4F6_9BACT</name>
<dbReference type="InterPro" id="IPR020057">
    <property type="entry name" value="Ribosomal_bL25_b-dom"/>
</dbReference>
<evidence type="ECO:0000256" key="3">
    <source>
        <dbReference type="ARBA" id="ARBA00022980"/>
    </source>
</evidence>
<dbReference type="EMBL" id="MFPX01000017">
    <property type="protein sequence ID" value="OGH66532.1"/>
    <property type="molecule type" value="Genomic_DNA"/>
</dbReference>
<dbReference type="GO" id="GO:0006412">
    <property type="term" value="P:translation"/>
    <property type="evidence" value="ECO:0007669"/>
    <property type="project" value="UniProtKB-UniRule"/>
</dbReference>
<dbReference type="Pfam" id="PF01386">
    <property type="entry name" value="Ribosomal_L25p"/>
    <property type="match status" value="1"/>
</dbReference>
<comment type="function">
    <text evidence="5">This is one of the proteins that binds to the 5S RNA in the ribosome where it forms part of the central protuberance.</text>
</comment>
<keyword evidence="2 5" id="KW-0694">RNA-binding</keyword>
<dbReference type="CDD" id="cd00495">
    <property type="entry name" value="Ribosomal_L25_TL5_CTC"/>
    <property type="match status" value="1"/>
</dbReference>
<dbReference type="InterPro" id="IPR037121">
    <property type="entry name" value="Ribosomal_bL25_C"/>
</dbReference>
<evidence type="ECO:0000256" key="6">
    <source>
        <dbReference type="SAM" id="MobiDB-lite"/>
    </source>
</evidence>
<dbReference type="InterPro" id="IPR011035">
    <property type="entry name" value="Ribosomal_bL25/Gln-tRNA_synth"/>
</dbReference>